<dbReference type="PANTHER" id="PTHR23220:SF26">
    <property type="entry name" value="INTEGRIN ALPHA-10"/>
    <property type="match status" value="1"/>
</dbReference>
<feature type="non-terminal residue" evidence="18">
    <location>
        <position position="1"/>
    </location>
</feature>
<feature type="repeat" description="FG-GAP" evidence="15">
    <location>
        <begin position="10"/>
        <end position="65"/>
    </location>
</feature>
<feature type="repeat" description="FG-GAP" evidence="15">
    <location>
        <begin position="576"/>
        <end position="636"/>
    </location>
</feature>
<name>A0A7L0H4H2_HERCA</name>
<evidence type="ECO:0000256" key="10">
    <source>
        <dbReference type="ARBA" id="ARBA00023037"/>
    </source>
</evidence>
<dbReference type="InterPro" id="IPR048286">
    <property type="entry name" value="Integrin_alpha_Ig-like_3"/>
</dbReference>
<dbReference type="Pfam" id="PF20805">
    <property type="entry name" value="Integrin_A_Ig_2"/>
    <property type="match status" value="1"/>
</dbReference>
<comment type="similarity">
    <text evidence="2 16">Belongs to the integrin alpha chain family.</text>
</comment>
<keyword evidence="4" id="KW-0479">Metal-binding</keyword>
<feature type="non-terminal residue" evidence="18">
    <location>
        <position position="1147"/>
    </location>
</feature>
<dbReference type="Gene3D" id="1.20.5.930">
    <property type="entry name" value="Bicelle-embedded integrin alpha(iib) transmembrane segment"/>
    <property type="match status" value="1"/>
</dbReference>
<keyword evidence="8 16" id="KW-0130">Cell adhesion</keyword>
<dbReference type="CDD" id="cd01469">
    <property type="entry name" value="vWA_integrins_alpha_subunit"/>
    <property type="match status" value="1"/>
</dbReference>
<dbReference type="Gene3D" id="2.60.40.1530">
    <property type="entry name" value="ntegrin, alpha v. Chain A, domain 4"/>
    <property type="match status" value="1"/>
</dbReference>
<dbReference type="Gene3D" id="2.60.40.1460">
    <property type="entry name" value="Integrin domains. Chain A, domain 2"/>
    <property type="match status" value="1"/>
</dbReference>
<dbReference type="PROSITE" id="PS00242">
    <property type="entry name" value="INTEGRIN_ALPHA"/>
    <property type="match status" value="1"/>
</dbReference>
<proteinExistence type="inferred from homology"/>
<comment type="subcellular location">
    <subcellularLocation>
        <location evidence="1 16">Membrane</location>
        <topology evidence="1 16">Single-pass type I membrane protein</topology>
    </subcellularLocation>
</comment>
<dbReference type="PRINTS" id="PR01185">
    <property type="entry name" value="INTEGRINA"/>
</dbReference>
<dbReference type="Gene3D" id="3.40.50.410">
    <property type="entry name" value="von Willebrand factor, type A domain"/>
    <property type="match status" value="1"/>
</dbReference>
<dbReference type="GO" id="GO:0008305">
    <property type="term" value="C:integrin complex"/>
    <property type="evidence" value="ECO:0007669"/>
    <property type="project" value="InterPro"/>
</dbReference>
<dbReference type="InterPro" id="IPR013649">
    <property type="entry name" value="Integrin_alpha_Ig-like_1"/>
</dbReference>
<keyword evidence="13 16" id="KW-0675">Receptor</keyword>
<evidence type="ECO:0000256" key="11">
    <source>
        <dbReference type="ARBA" id="ARBA00023136"/>
    </source>
</evidence>
<dbReference type="InterPro" id="IPR032695">
    <property type="entry name" value="Integrin_dom_sf"/>
</dbReference>
<comment type="caution">
    <text evidence="18">The sequence shown here is derived from an EMBL/GenBank/DDBJ whole genome shotgun (WGS) entry which is preliminary data.</text>
</comment>
<dbReference type="InterPro" id="IPR036465">
    <property type="entry name" value="vWFA_dom_sf"/>
</dbReference>
<dbReference type="InterPro" id="IPR000413">
    <property type="entry name" value="Integrin_alpha"/>
</dbReference>
<dbReference type="PROSITE" id="PS50234">
    <property type="entry name" value="VWFA"/>
    <property type="match status" value="1"/>
</dbReference>
<keyword evidence="19" id="KW-1185">Reference proteome</keyword>
<evidence type="ECO:0000256" key="16">
    <source>
        <dbReference type="RuleBase" id="RU003762"/>
    </source>
</evidence>
<dbReference type="GO" id="GO:0046872">
    <property type="term" value="F:metal ion binding"/>
    <property type="evidence" value="ECO:0007669"/>
    <property type="project" value="UniProtKB-KW"/>
</dbReference>
<keyword evidence="12" id="KW-1015">Disulfide bond</keyword>
<evidence type="ECO:0000256" key="2">
    <source>
        <dbReference type="ARBA" id="ARBA00008054"/>
    </source>
</evidence>
<dbReference type="Pfam" id="PF01839">
    <property type="entry name" value="FG-GAP"/>
    <property type="match status" value="1"/>
</dbReference>
<dbReference type="Pfam" id="PF08441">
    <property type="entry name" value="Integrin_A_Ig_1"/>
    <property type="match status" value="1"/>
</dbReference>
<dbReference type="InterPro" id="IPR048285">
    <property type="entry name" value="Integrin_alpha_Ig-like_2"/>
</dbReference>
<keyword evidence="11 16" id="KW-0472">Membrane</keyword>
<dbReference type="PRINTS" id="PR00453">
    <property type="entry name" value="VWFADOMAIN"/>
</dbReference>
<dbReference type="AlphaFoldDB" id="A0A7L0H4H2"/>
<dbReference type="InterPro" id="IPR013519">
    <property type="entry name" value="Int_alpha_beta-p"/>
</dbReference>
<dbReference type="SUPFAM" id="SSF69318">
    <property type="entry name" value="Integrin alpha N-terminal domain"/>
    <property type="match status" value="1"/>
</dbReference>
<feature type="transmembrane region" description="Helical" evidence="16">
    <location>
        <begin position="1101"/>
        <end position="1125"/>
    </location>
</feature>
<evidence type="ECO:0000256" key="3">
    <source>
        <dbReference type="ARBA" id="ARBA00022692"/>
    </source>
</evidence>
<dbReference type="InterPro" id="IPR018184">
    <property type="entry name" value="Integrin_alpha_C_CS"/>
</dbReference>
<evidence type="ECO:0000256" key="7">
    <source>
        <dbReference type="ARBA" id="ARBA00022837"/>
    </source>
</evidence>
<sequence>GLCVGFNVDVRRPRLFHGPAGAQFGYRVLQRVGGGERWLLVGAPWDGDRQGDVYKCHVGPPNASCTKANLGTTMARGGGDPPGKLRHGRAQGRVPAHVSPRQACAPLWSQACGTSVFSTGLCARLDGDLRPVGTIAPTAQRCSTYMDIVIVLDGSNSIYPWYEVQNFLSNILSKFFIGPGQIQVGVLQYGERAVHEWDLGRYRTAQEVVEAAKNISRQEGRETRTAFAIRRACTEAFSPERGGRADATRLMIVVTDGESHDGEELPEALAECEKRNVTRYAIAVLGHYLRRQQDPEDFIREIKYIASDPDEKYFFNVTDEAALNDIVDALGDRIFSLEGTHGYNESSFELEMSQIGFSIHLLEDGILFGTVGAYDWDGAVLEKSRRGRIVPPRQAFQQEFPLELKNHAAYLGTEGCPEGCPEGCGVNRGCSVSWRFGMNRGCSVFWRYGVNRGCSMSQRYGANRGCSVSWRFRTNWGCSVSQRWLMYGAHGAGSGTVGYQGLPCAPPQRLLAPAGTLHADKKPQDSRFGYALAAVPDLNHDGFNDVVVGAPLEDGHRGAIYIYHGGPGTLLPHYKQRIEAAVLGPTLSYFGRSVDGQLDLDGDGLVDLAVGAQGVAVLLRSRQIVQVNTSLTVEPPAINVIQKNCQRGGTGAVCLRARVCFRAGTRARGQRDRDIDLRYNVSLEERTGGARAAFDSGARRLLQRRLELSLGRQSCLRFPFHVLDTTDYLRPLSFTVRLAMAESTGPVLDETSPTTIRKLIPFFKDCGEDNECVTDLVLRATMDITGSRQGPHVLRKGRRKVLVDVVLENKKENAYNTSLLLHFSSNLHFSSLALQDTSPVKLECTALAGHRRLCSVGYPVFRSLAKVSFTLELEFSCSVLLDRAEVTLEASSDSTEVTLEDNAVRLSVPIRYEPDLFLSSDANLHRYEVHPLGTFPHGPGPEFKTTVKVQNFGCYPVRNLTLRMALPALGYRRATFLSITRVLADNATCMLQTPTEEPRQRGTVVPVHPEDLLHVDRLDCGNTWCQELSCRLGRLDRGGEVSIHILRSIHNDFFRGAKFRSVKVISTVWLGVPGSSVLVLEEGAHRREMVLEIIQGKRVPISLWILVGSILGGLLLLALIIFCLWKLGFFTRKKLPEEEEEEEKEEQ</sequence>
<keyword evidence="10 16" id="KW-0401">Integrin</keyword>
<evidence type="ECO:0000256" key="14">
    <source>
        <dbReference type="ARBA" id="ARBA00023180"/>
    </source>
</evidence>
<dbReference type="Pfam" id="PF00092">
    <property type="entry name" value="VWA"/>
    <property type="match status" value="1"/>
</dbReference>
<dbReference type="PANTHER" id="PTHR23220">
    <property type="entry name" value="INTEGRIN ALPHA"/>
    <property type="match status" value="1"/>
</dbReference>
<evidence type="ECO:0000256" key="15">
    <source>
        <dbReference type="PROSITE-ProRule" id="PRU00803"/>
    </source>
</evidence>
<dbReference type="Proteomes" id="UP000555649">
    <property type="component" value="Unassembled WGS sequence"/>
</dbReference>
<dbReference type="FunFam" id="3.40.50.410:FF:000012">
    <property type="entry name" value="Integrin, alpha 10"/>
    <property type="match status" value="1"/>
</dbReference>
<dbReference type="Gene3D" id="2.60.40.1510">
    <property type="entry name" value="ntegrin, alpha v. Chain A, domain 3"/>
    <property type="match status" value="1"/>
</dbReference>
<keyword evidence="6" id="KW-0677">Repeat</keyword>
<keyword evidence="9 16" id="KW-1133">Transmembrane helix</keyword>
<dbReference type="Pfam" id="PF20806">
    <property type="entry name" value="Integrin_A_Ig_3"/>
    <property type="match status" value="1"/>
</dbReference>
<dbReference type="SMART" id="SM00327">
    <property type="entry name" value="VWA"/>
    <property type="match status" value="1"/>
</dbReference>
<dbReference type="SMART" id="SM00191">
    <property type="entry name" value="Int_alpha"/>
    <property type="match status" value="3"/>
</dbReference>
<evidence type="ECO:0000256" key="4">
    <source>
        <dbReference type="ARBA" id="ARBA00022723"/>
    </source>
</evidence>
<dbReference type="GO" id="GO:0033627">
    <property type="term" value="P:cell adhesion mediated by integrin"/>
    <property type="evidence" value="ECO:0007669"/>
    <property type="project" value="TreeGrafter"/>
</dbReference>
<evidence type="ECO:0000313" key="18">
    <source>
        <dbReference type="EMBL" id="NXK14188.1"/>
    </source>
</evidence>
<organism evidence="18 19">
    <name type="scientific">Herpetotheres cachinnans</name>
    <name type="common">Laughing falcon</name>
    <name type="synonym">Falco cachinnans</name>
    <dbReference type="NCBI Taxonomy" id="56343"/>
    <lineage>
        <taxon>Eukaryota</taxon>
        <taxon>Metazoa</taxon>
        <taxon>Chordata</taxon>
        <taxon>Craniata</taxon>
        <taxon>Vertebrata</taxon>
        <taxon>Euteleostomi</taxon>
        <taxon>Archelosauria</taxon>
        <taxon>Archosauria</taxon>
        <taxon>Dinosauria</taxon>
        <taxon>Saurischia</taxon>
        <taxon>Theropoda</taxon>
        <taxon>Coelurosauria</taxon>
        <taxon>Aves</taxon>
        <taxon>Neognathae</taxon>
        <taxon>Neoaves</taxon>
        <taxon>Telluraves</taxon>
        <taxon>Australaves</taxon>
        <taxon>Falconiformes</taxon>
        <taxon>Falconidae</taxon>
        <taxon>Herpetotheres</taxon>
    </lineage>
</organism>
<dbReference type="FunFam" id="1.20.5.930:FF:000005">
    <property type="entry name" value="Integrin, alpha 10"/>
    <property type="match status" value="1"/>
</dbReference>
<dbReference type="SUPFAM" id="SSF69179">
    <property type="entry name" value="Integrin domains"/>
    <property type="match status" value="3"/>
</dbReference>
<dbReference type="PROSITE" id="PS51470">
    <property type="entry name" value="FG_GAP"/>
    <property type="match status" value="3"/>
</dbReference>
<evidence type="ECO:0000256" key="6">
    <source>
        <dbReference type="ARBA" id="ARBA00022737"/>
    </source>
</evidence>
<dbReference type="InterPro" id="IPR002035">
    <property type="entry name" value="VWF_A"/>
</dbReference>
<dbReference type="EMBL" id="VXAJ01000918">
    <property type="protein sequence ID" value="NXK14188.1"/>
    <property type="molecule type" value="Genomic_DNA"/>
</dbReference>
<evidence type="ECO:0000256" key="9">
    <source>
        <dbReference type="ARBA" id="ARBA00022989"/>
    </source>
</evidence>
<accession>A0A7L0H4H2</accession>
<dbReference type="GO" id="GO:0007229">
    <property type="term" value="P:integrin-mediated signaling pathway"/>
    <property type="evidence" value="ECO:0007669"/>
    <property type="project" value="UniProtKB-KW"/>
</dbReference>
<protein>
    <submittedName>
        <fullName evidence="18">ITA11 protein</fullName>
    </submittedName>
</protein>
<evidence type="ECO:0000256" key="12">
    <source>
        <dbReference type="ARBA" id="ARBA00023157"/>
    </source>
</evidence>
<reference evidence="18 19" key="1">
    <citation type="submission" date="2019-09" db="EMBL/GenBank/DDBJ databases">
        <title>Bird 10,000 Genomes (B10K) Project - Family phase.</title>
        <authorList>
            <person name="Zhang G."/>
        </authorList>
    </citation>
    <scope>NUCLEOTIDE SEQUENCE [LARGE SCALE GENOMIC DNA]</scope>
    <source>
        <strain evidence="18">B10K-DU-005-78</strain>
        <tissue evidence="18">Mixed tissue sample</tissue>
    </source>
</reference>
<evidence type="ECO:0000256" key="5">
    <source>
        <dbReference type="ARBA" id="ARBA00022729"/>
    </source>
</evidence>
<dbReference type="GO" id="GO:0098609">
    <property type="term" value="P:cell-cell adhesion"/>
    <property type="evidence" value="ECO:0007669"/>
    <property type="project" value="TreeGrafter"/>
</dbReference>
<dbReference type="SUPFAM" id="SSF53300">
    <property type="entry name" value="vWA-like"/>
    <property type="match status" value="1"/>
</dbReference>
<keyword evidence="14" id="KW-0325">Glycoprotein</keyword>
<keyword evidence="5" id="KW-0732">Signal</keyword>
<evidence type="ECO:0000256" key="8">
    <source>
        <dbReference type="ARBA" id="ARBA00022889"/>
    </source>
</evidence>
<dbReference type="GO" id="GO:0007160">
    <property type="term" value="P:cell-matrix adhesion"/>
    <property type="evidence" value="ECO:0007669"/>
    <property type="project" value="TreeGrafter"/>
</dbReference>
<evidence type="ECO:0000259" key="17">
    <source>
        <dbReference type="PROSITE" id="PS50234"/>
    </source>
</evidence>
<dbReference type="GO" id="GO:0009897">
    <property type="term" value="C:external side of plasma membrane"/>
    <property type="evidence" value="ECO:0007669"/>
    <property type="project" value="TreeGrafter"/>
</dbReference>
<feature type="repeat" description="FG-GAP" evidence="15">
    <location>
        <begin position="514"/>
        <end position="572"/>
    </location>
</feature>
<evidence type="ECO:0000256" key="13">
    <source>
        <dbReference type="ARBA" id="ARBA00023170"/>
    </source>
</evidence>
<dbReference type="Gene3D" id="2.130.10.130">
    <property type="entry name" value="Integrin alpha, N-terminal"/>
    <property type="match status" value="2"/>
</dbReference>
<dbReference type="GO" id="GO:0005178">
    <property type="term" value="F:integrin binding"/>
    <property type="evidence" value="ECO:0007669"/>
    <property type="project" value="TreeGrafter"/>
</dbReference>
<dbReference type="InterPro" id="IPR028994">
    <property type="entry name" value="Integrin_alpha_N"/>
</dbReference>
<dbReference type="InterPro" id="IPR013517">
    <property type="entry name" value="FG-GAP"/>
</dbReference>
<keyword evidence="7" id="KW-0106">Calcium</keyword>
<evidence type="ECO:0000256" key="1">
    <source>
        <dbReference type="ARBA" id="ARBA00004479"/>
    </source>
</evidence>
<keyword evidence="3 16" id="KW-0812">Transmembrane</keyword>
<feature type="domain" description="VWFA" evidence="17">
    <location>
        <begin position="147"/>
        <end position="330"/>
    </location>
</feature>
<gene>
    <name evidence="18" type="primary">Itga11_1</name>
    <name evidence="18" type="ORF">HERCAC_R15138</name>
</gene>
<evidence type="ECO:0000313" key="19">
    <source>
        <dbReference type="Proteomes" id="UP000555649"/>
    </source>
</evidence>